<dbReference type="InterPro" id="IPR020846">
    <property type="entry name" value="MFS_dom"/>
</dbReference>
<dbReference type="Proteomes" id="UP000321798">
    <property type="component" value="Unassembled WGS sequence"/>
</dbReference>
<evidence type="ECO:0000256" key="3">
    <source>
        <dbReference type="ARBA" id="ARBA00022475"/>
    </source>
</evidence>
<evidence type="ECO:0000313" key="9">
    <source>
        <dbReference type="EMBL" id="GEP67439.1"/>
    </source>
</evidence>
<evidence type="ECO:0000256" key="4">
    <source>
        <dbReference type="ARBA" id="ARBA00022692"/>
    </source>
</evidence>
<dbReference type="SUPFAM" id="SSF103473">
    <property type="entry name" value="MFS general substrate transporter"/>
    <property type="match status" value="1"/>
</dbReference>
<organism evidence="9 10">
    <name type="scientific">Cellulomonas soli</name>
    <dbReference type="NCBI Taxonomy" id="931535"/>
    <lineage>
        <taxon>Bacteria</taxon>
        <taxon>Bacillati</taxon>
        <taxon>Actinomycetota</taxon>
        <taxon>Actinomycetes</taxon>
        <taxon>Micrococcales</taxon>
        <taxon>Cellulomonadaceae</taxon>
        <taxon>Cellulomonas</taxon>
    </lineage>
</organism>
<protein>
    <recommendedName>
        <fullName evidence="8">Major facilitator superfamily (MFS) profile domain-containing protein</fullName>
    </recommendedName>
</protein>
<dbReference type="OrthoDB" id="9814303at2"/>
<reference evidence="9 10" key="1">
    <citation type="submission" date="2019-07" db="EMBL/GenBank/DDBJ databases">
        <title>Whole genome shotgun sequence of Cellulomonas soli NBRC 109434.</title>
        <authorList>
            <person name="Hosoyama A."/>
            <person name="Uohara A."/>
            <person name="Ohji S."/>
            <person name="Ichikawa N."/>
        </authorList>
    </citation>
    <scope>NUCLEOTIDE SEQUENCE [LARGE SCALE GENOMIC DNA]</scope>
    <source>
        <strain evidence="9 10">NBRC 109434</strain>
    </source>
</reference>
<feature type="transmembrane region" description="Helical" evidence="7">
    <location>
        <begin position="309"/>
        <end position="333"/>
    </location>
</feature>
<dbReference type="InterPro" id="IPR011701">
    <property type="entry name" value="MFS"/>
</dbReference>
<accession>A0A512P8B0</accession>
<dbReference type="RefSeq" id="WP_146951225.1">
    <property type="nucleotide sequence ID" value="NZ_BAABBJ010000005.1"/>
</dbReference>
<dbReference type="PROSITE" id="PS50850">
    <property type="entry name" value="MFS"/>
    <property type="match status" value="1"/>
</dbReference>
<evidence type="ECO:0000256" key="5">
    <source>
        <dbReference type="ARBA" id="ARBA00022989"/>
    </source>
</evidence>
<dbReference type="Pfam" id="PF07690">
    <property type="entry name" value="MFS_1"/>
    <property type="match status" value="1"/>
</dbReference>
<dbReference type="Gene3D" id="1.20.1250.20">
    <property type="entry name" value="MFS general substrate transporter like domains"/>
    <property type="match status" value="1"/>
</dbReference>
<keyword evidence="5 7" id="KW-1133">Transmembrane helix</keyword>
<evidence type="ECO:0000256" key="2">
    <source>
        <dbReference type="ARBA" id="ARBA00022448"/>
    </source>
</evidence>
<feature type="transmembrane region" description="Helical" evidence="7">
    <location>
        <begin position="21"/>
        <end position="42"/>
    </location>
</feature>
<dbReference type="EMBL" id="BKAL01000001">
    <property type="protein sequence ID" value="GEP67439.1"/>
    <property type="molecule type" value="Genomic_DNA"/>
</dbReference>
<dbReference type="PRINTS" id="PR01035">
    <property type="entry name" value="TCRTETA"/>
</dbReference>
<keyword evidence="3" id="KW-1003">Cell membrane</keyword>
<keyword evidence="2" id="KW-0813">Transport</keyword>
<feature type="transmembrane region" description="Helical" evidence="7">
    <location>
        <begin position="114"/>
        <end position="132"/>
    </location>
</feature>
<dbReference type="PANTHER" id="PTHR23517">
    <property type="entry name" value="RESISTANCE PROTEIN MDTM, PUTATIVE-RELATED-RELATED"/>
    <property type="match status" value="1"/>
</dbReference>
<dbReference type="InterPro" id="IPR001958">
    <property type="entry name" value="Tet-R_TetA/multi-R_MdtG-like"/>
</dbReference>
<feature type="transmembrane region" description="Helical" evidence="7">
    <location>
        <begin position="254"/>
        <end position="272"/>
    </location>
</feature>
<proteinExistence type="predicted"/>
<dbReference type="PANTHER" id="PTHR23517:SF3">
    <property type="entry name" value="INTEGRAL MEMBRANE TRANSPORT PROTEIN"/>
    <property type="match status" value="1"/>
</dbReference>
<feature type="transmembrane region" description="Helical" evidence="7">
    <location>
        <begin position="284"/>
        <end position="303"/>
    </location>
</feature>
<sequence>MQDPAPPPVPAAAPAAPRTLAPLYAAGFTTAFGAHGVAAAIGARSDDLGLALLTFGLLLAVYDLAEVVLKPVFGSWADRIGIRPVLVGGLLAFAAASLVAVGSSDPLVVGAARLGQGAAAAAFSPAASAAVARLTGPSTRGRTFGRYGSWKSLGYALGPLLGAGLVALGGLPALFVALAATALVTGLWARVALPELPVLPRPRYTVRDLLRQTTDRAFLVPTLALAATTGALGVAVGFLPLLGTRLGAGVPTSMATVTVLALASSAVQPLVGRWHDEGRVGTSTGTAGGLVLVAAGLVLAALVPGVAGLFAAAAVLGTGIGTTTPLAFAHLAATTPHERMGRTMGSADVGRELGDAGAPLLVGAVATVASPAAGILVLATLVAGTAAVCRTSLRTPPH</sequence>
<gene>
    <name evidence="9" type="ORF">CSO01_01540</name>
</gene>
<dbReference type="AlphaFoldDB" id="A0A512P8B0"/>
<feature type="transmembrane region" description="Helical" evidence="7">
    <location>
        <begin position="81"/>
        <end position="102"/>
    </location>
</feature>
<dbReference type="GO" id="GO:0022857">
    <property type="term" value="F:transmembrane transporter activity"/>
    <property type="evidence" value="ECO:0007669"/>
    <property type="project" value="InterPro"/>
</dbReference>
<keyword evidence="10" id="KW-1185">Reference proteome</keyword>
<comment type="subcellular location">
    <subcellularLocation>
        <location evidence="1">Cell membrane</location>
        <topology evidence="1">Multi-pass membrane protein</topology>
    </subcellularLocation>
</comment>
<keyword evidence="4 7" id="KW-0812">Transmembrane</keyword>
<name>A0A512P8B0_9CELL</name>
<evidence type="ECO:0000256" key="6">
    <source>
        <dbReference type="ARBA" id="ARBA00023136"/>
    </source>
</evidence>
<keyword evidence="6 7" id="KW-0472">Membrane</keyword>
<comment type="caution">
    <text evidence="9">The sequence shown here is derived from an EMBL/GenBank/DDBJ whole genome shotgun (WGS) entry which is preliminary data.</text>
</comment>
<evidence type="ECO:0000259" key="8">
    <source>
        <dbReference type="PROSITE" id="PS50850"/>
    </source>
</evidence>
<evidence type="ECO:0000256" key="1">
    <source>
        <dbReference type="ARBA" id="ARBA00004651"/>
    </source>
</evidence>
<dbReference type="InterPro" id="IPR036259">
    <property type="entry name" value="MFS_trans_sf"/>
</dbReference>
<feature type="transmembrane region" description="Helical" evidence="7">
    <location>
        <begin position="48"/>
        <end position="69"/>
    </location>
</feature>
<evidence type="ECO:0000256" key="7">
    <source>
        <dbReference type="SAM" id="Phobius"/>
    </source>
</evidence>
<dbReference type="GO" id="GO:0005886">
    <property type="term" value="C:plasma membrane"/>
    <property type="evidence" value="ECO:0007669"/>
    <property type="project" value="UniProtKB-SubCell"/>
</dbReference>
<feature type="transmembrane region" description="Helical" evidence="7">
    <location>
        <begin position="153"/>
        <end position="171"/>
    </location>
</feature>
<dbReference type="InterPro" id="IPR050171">
    <property type="entry name" value="MFS_Transporters"/>
</dbReference>
<feature type="domain" description="Major facilitator superfamily (MFS) profile" evidence="8">
    <location>
        <begin position="19"/>
        <end position="396"/>
    </location>
</feature>
<feature type="transmembrane region" description="Helical" evidence="7">
    <location>
        <begin position="217"/>
        <end position="242"/>
    </location>
</feature>
<evidence type="ECO:0000313" key="10">
    <source>
        <dbReference type="Proteomes" id="UP000321798"/>
    </source>
</evidence>